<name>A0A420EQF1_9ACTN</name>
<protein>
    <recommendedName>
        <fullName evidence="4">DUF2269 domain-containing protein</fullName>
    </recommendedName>
</protein>
<feature type="transmembrane region" description="Helical" evidence="1">
    <location>
        <begin position="54"/>
        <end position="74"/>
    </location>
</feature>
<keyword evidence="1" id="KW-1133">Transmembrane helix</keyword>
<dbReference type="EMBL" id="RAQQ01000043">
    <property type="protein sequence ID" value="RKF22903.1"/>
    <property type="molecule type" value="Genomic_DNA"/>
</dbReference>
<feature type="transmembrane region" description="Helical" evidence="1">
    <location>
        <begin position="128"/>
        <end position="153"/>
    </location>
</feature>
<dbReference type="RefSeq" id="WP_120332098.1">
    <property type="nucleotide sequence ID" value="NZ_RAQQ01000043.1"/>
</dbReference>
<keyword evidence="1" id="KW-0812">Transmembrane</keyword>
<proteinExistence type="predicted"/>
<comment type="caution">
    <text evidence="2">The sequence shown here is derived from an EMBL/GenBank/DDBJ whole genome shotgun (WGS) entry which is preliminary data.</text>
</comment>
<organism evidence="2 3">
    <name type="scientific">Micromonospora globbae</name>
    <dbReference type="NCBI Taxonomy" id="1894969"/>
    <lineage>
        <taxon>Bacteria</taxon>
        <taxon>Bacillati</taxon>
        <taxon>Actinomycetota</taxon>
        <taxon>Actinomycetes</taxon>
        <taxon>Micromonosporales</taxon>
        <taxon>Micromonosporaceae</taxon>
        <taxon>Micromonospora</taxon>
    </lineage>
</organism>
<dbReference type="AlphaFoldDB" id="A0A420EQF1"/>
<dbReference type="Proteomes" id="UP000285744">
    <property type="component" value="Unassembled WGS sequence"/>
</dbReference>
<gene>
    <name evidence="2" type="ORF">D7I43_30900</name>
</gene>
<evidence type="ECO:0000313" key="3">
    <source>
        <dbReference type="Proteomes" id="UP000285744"/>
    </source>
</evidence>
<evidence type="ECO:0000256" key="1">
    <source>
        <dbReference type="SAM" id="Phobius"/>
    </source>
</evidence>
<reference evidence="2 3" key="1">
    <citation type="journal article" date="2018" name="Int. J. Syst. Evol. Microbiol.">
        <title>Micromonospora globbae sp. nov., an endophytic actinomycete isolated from roots of Globba winitii C. H. Wright.</title>
        <authorList>
            <person name="Kuncharoen N."/>
            <person name="Pittayakhajonwut P."/>
            <person name="Tanasupawat S."/>
        </authorList>
    </citation>
    <scope>NUCLEOTIDE SEQUENCE [LARGE SCALE GENOMIC DNA]</scope>
    <source>
        <strain evidence="2 3">WPS1-2</strain>
    </source>
</reference>
<keyword evidence="1" id="KW-0472">Membrane</keyword>
<sequence length="166" mass="17401">MRQRWRKAALTLHVVASLGWLGAVVVFLVLALAALRSDQAMVTAAGYVAMDLSVRFAIVPLAVVTLLSGVVSSLASHWGLVRHWWVLIKLALVAVATVVLLLQLQPVAALADAAVASSSVAGGGQWRAAVVSLVVHAIGGLLVLLAATVLAVYKPRGLTGFRRQRA</sequence>
<evidence type="ECO:0008006" key="4">
    <source>
        <dbReference type="Google" id="ProtNLM"/>
    </source>
</evidence>
<accession>A0A420EQF1</accession>
<feature type="transmembrane region" description="Helical" evidence="1">
    <location>
        <begin position="12"/>
        <end position="34"/>
    </location>
</feature>
<feature type="transmembrane region" description="Helical" evidence="1">
    <location>
        <begin position="86"/>
        <end position="108"/>
    </location>
</feature>
<evidence type="ECO:0000313" key="2">
    <source>
        <dbReference type="EMBL" id="RKF22903.1"/>
    </source>
</evidence>